<dbReference type="InterPro" id="IPR002575">
    <property type="entry name" value="Aminoglycoside_PTrfase"/>
</dbReference>
<organism evidence="2">
    <name type="scientific">marine metagenome</name>
    <dbReference type="NCBI Taxonomy" id="408172"/>
    <lineage>
        <taxon>unclassified sequences</taxon>
        <taxon>metagenomes</taxon>
        <taxon>ecological metagenomes</taxon>
    </lineage>
</organism>
<dbReference type="InterPro" id="IPR011009">
    <property type="entry name" value="Kinase-like_dom_sf"/>
</dbReference>
<dbReference type="PANTHER" id="PTHR21310">
    <property type="entry name" value="AMINOGLYCOSIDE PHOSPHOTRANSFERASE-RELATED-RELATED"/>
    <property type="match status" value="1"/>
</dbReference>
<dbReference type="EMBL" id="UINC01207892">
    <property type="protein sequence ID" value="SVE30188.1"/>
    <property type="molecule type" value="Genomic_DNA"/>
</dbReference>
<dbReference type="Pfam" id="PF01636">
    <property type="entry name" value="APH"/>
    <property type="match status" value="1"/>
</dbReference>
<dbReference type="PANTHER" id="PTHR21310:SF40">
    <property type="entry name" value="AMINOGLYCOSIDE PHOSPHOTRANSFERASE DOMAIN-CONTAINING PROTEIN-RELATED"/>
    <property type="match status" value="1"/>
</dbReference>
<dbReference type="CDD" id="cd05154">
    <property type="entry name" value="ACAD10_11_N-like"/>
    <property type="match status" value="1"/>
</dbReference>
<evidence type="ECO:0000259" key="1">
    <source>
        <dbReference type="Pfam" id="PF01636"/>
    </source>
</evidence>
<accession>A0A383CF34</accession>
<dbReference type="InterPro" id="IPR051678">
    <property type="entry name" value="AGP_Transferase"/>
</dbReference>
<dbReference type="SUPFAM" id="SSF56112">
    <property type="entry name" value="Protein kinase-like (PK-like)"/>
    <property type="match status" value="1"/>
</dbReference>
<evidence type="ECO:0000313" key="2">
    <source>
        <dbReference type="EMBL" id="SVE30188.1"/>
    </source>
</evidence>
<reference evidence="2" key="1">
    <citation type="submission" date="2018-05" db="EMBL/GenBank/DDBJ databases">
        <authorList>
            <person name="Lanie J.A."/>
            <person name="Ng W.-L."/>
            <person name="Kazmierczak K.M."/>
            <person name="Andrzejewski T.M."/>
            <person name="Davidsen T.M."/>
            <person name="Wayne K.J."/>
            <person name="Tettelin H."/>
            <person name="Glass J.I."/>
            <person name="Rusch D."/>
            <person name="Podicherti R."/>
            <person name="Tsui H.-C.T."/>
            <person name="Winkler M.E."/>
        </authorList>
    </citation>
    <scope>NUCLEOTIDE SEQUENCE</scope>
</reference>
<dbReference type="Gene3D" id="3.30.200.20">
    <property type="entry name" value="Phosphorylase Kinase, domain 1"/>
    <property type="match status" value="1"/>
</dbReference>
<protein>
    <recommendedName>
        <fullName evidence="1">Aminoglycoside phosphotransferase domain-containing protein</fullName>
    </recommendedName>
</protein>
<name>A0A383CF34_9ZZZZ</name>
<feature type="domain" description="Aminoglycoside phosphotransferase" evidence="1">
    <location>
        <begin position="32"/>
        <end position="179"/>
    </location>
</feature>
<dbReference type="Gene3D" id="3.90.1200.10">
    <property type="match status" value="1"/>
</dbReference>
<feature type="non-terminal residue" evidence="2">
    <location>
        <position position="184"/>
    </location>
</feature>
<gene>
    <name evidence="2" type="ORF">METZ01_LOCUS483042</name>
</gene>
<sequence>MDTVETEPEGYDVEAVEAWIASNVKGLTPPLTWTRLQGGHSNLTYRIDDREGRAAVIRRPPQGELLPKAHDMSREWALISALGSTAVPVAPAMAFCENPEITGAWFYVMGLIDGQPLYSAQETEGRIPRDERQTLAWSFVDVLADLHKLDPDEIGLIDLGKKEDYVGRQLRTWFRSWTSSINDA</sequence>
<dbReference type="InterPro" id="IPR041726">
    <property type="entry name" value="ACAD10_11_N"/>
</dbReference>
<proteinExistence type="predicted"/>
<dbReference type="AlphaFoldDB" id="A0A383CF34"/>